<protein>
    <submittedName>
        <fullName evidence="1">Uncharacterized protein</fullName>
    </submittedName>
</protein>
<dbReference type="EMBL" id="BAABME010007440">
    <property type="protein sequence ID" value="GAA0170894.1"/>
    <property type="molecule type" value="Genomic_DNA"/>
</dbReference>
<name>A0AAV3R3D3_LITER</name>
<accession>A0AAV3R3D3</accession>
<proteinExistence type="predicted"/>
<gene>
    <name evidence="1" type="ORF">LIER_25056</name>
</gene>
<comment type="caution">
    <text evidence="1">The sequence shown here is derived from an EMBL/GenBank/DDBJ whole genome shotgun (WGS) entry which is preliminary data.</text>
</comment>
<dbReference type="PANTHER" id="PTHR48475:SF1">
    <property type="entry name" value="RNASE H TYPE-1 DOMAIN-CONTAINING PROTEIN"/>
    <property type="match status" value="1"/>
</dbReference>
<evidence type="ECO:0000313" key="1">
    <source>
        <dbReference type="EMBL" id="GAA0170894.1"/>
    </source>
</evidence>
<keyword evidence="2" id="KW-1185">Reference proteome</keyword>
<dbReference type="PANTHER" id="PTHR48475">
    <property type="entry name" value="RIBONUCLEASE H"/>
    <property type="match status" value="1"/>
</dbReference>
<sequence length="81" mass="9504">MSKPVLSDRLARWYLQLQQFKIAYVPHKAIKGKRLVDFLADHPLLAKWELCDDLPDEDVMSIEIRPRGKCISTTCFHTRLH</sequence>
<dbReference type="Proteomes" id="UP001454036">
    <property type="component" value="Unassembled WGS sequence"/>
</dbReference>
<dbReference type="AlphaFoldDB" id="A0AAV3R3D3"/>
<evidence type="ECO:0000313" key="2">
    <source>
        <dbReference type="Proteomes" id="UP001454036"/>
    </source>
</evidence>
<organism evidence="1 2">
    <name type="scientific">Lithospermum erythrorhizon</name>
    <name type="common">Purple gromwell</name>
    <name type="synonym">Lithospermum officinale var. erythrorhizon</name>
    <dbReference type="NCBI Taxonomy" id="34254"/>
    <lineage>
        <taxon>Eukaryota</taxon>
        <taxon>Viridiplantae</taxon>
        <taxon>Streptophyta</taxon>
        <taxon>Embryophyta</taxon>
        <taxon>Tracheophyta</taxon>
        <taxon>Spermatophyta</taxon>
        <taxon>Magnoliopsida</taxon>
        <taxon>eudicotyledons</taxon>
        <taxon>Gunneridae</taxon>
        <taxon>Pentapetalae</taxon>
        <taxon>asterids</taxon>
        <taxon>lamiids</taxon>
        <taxon>Boraginales</taxon>
        <taxon>Boraginaceae</taxon>
        <taxon>Boraginoideae</taxon>
        <taxon>Lithospermeae</taxon>
        <taxon>Lithospermum</taxon>
    </lineage>
</organism>
<reference evidence="1 2" key="1">
    <citation type="submission" date="2024-01" db="EMBL/GenBank/DDBJ databases">
        <title>The complete chloroplast genome sequence of Lithospermum erythrorhizon: insights into the phylogenetic relationship among Boraginaceae species and the maternal lineages of purple gromwells.</title>
        <authorList>
            <person name="Okada T."/>
            <person name="Watanabe K."/>
        </authorList>
    </citation>
    <scope>NUCLEOTIDE SEQUENCE [LARGE SCALE GENOMIC DNA]</scope>
</reference>